<feature type="compositionally biased region" description="Low complexity" evidence="1">
    <location>
        <begin position="79"/>
        <end position="91"/>
    </location>
</feature>
<reference evidence="2" key="1">
    <citation type="submission" date="2023-04" db="EMBL/GenBank/DDBJ databases">
        <authorList>
            <consortium name="ELIXIR-Norway"/>
        </authorList>
    </citation>
    <scope>NUCLEOTIDE SEQUENCE [LARGE SCALE GENOMIC DNA]</scope>
</reference>
<gene>
    <name evidence="2" type="ORF">MRATA1EN1_LOCUS341</name>
</gene>
<evidence type="ECO:0000256" key="1">
    <source>
        <dbReference type="SAM" id="MobiDB-lite"/>
    </source>
</evidence>
<dbReference type="Proteomes" id="UP001176941">
    <property type="component" value="Chromosome 1"/>
</dbReference>
<feature type="compositionally biased region" description="Basic and acidic residues" evidence="1">
    <location>
        <begin position="11"/>
        <end position="20"/>
    </location>
</feature>
<dbReference type="EMBL" id="OX459937">
    <property type="protein sequence ID" value="CAI9151379.1"/>
    <property type="molecule type" value="Genomic_DNA"/>
</dbReference>
<protein>
    <submittedName>
        <fullName evidence="2">Uncharacterized protein</fullName>
    </submittedName>
</protein>
<organism evidence="2 3">
    <name type="scientific">Rangifer tarandus platyrhynchus</name>
    <name type="common">Svalbard reindeer</name>
    <dbReference type="NCBI Taxonomy" id="3082113"/>
    <lineage>
        <taxon>Eukaryota</taxon>
        <taxon>Metazoa</taxon>
        <taxon>Chordata</taxon>
        <taxon>Craniata</taxon>
        <taxon>Vertebrata</taxon>
        <taxon>Euteleostomi</taxon>
        <taxon>Mammalia</taxon>
        <taxon>Eutheria</taxon>
        <taxon>Laurasiatheria</taxon>
        <taxon>Artiodactyla</taxon>
        <taxon>Ruminantia</taxon>
        <taxon>Pecora</taxon>
        <taxon>Cervidae</taxon>
        <taxon>Odocoileinae</taxon>
        <taxon>Rangifer</taxon>
    </lineage>
</organism>
<sequence>MRRGPMQSELKAQKGADRNESQAPLSAVTLPGARELPKGKQGPLVPSCSALAGTSARASVRSLCRPHPGARTQALGPGAHLPARLPSPAAARDPRLPTWPCGHPQPTRAPLRSPFQ</sequence>
<feature type="region of interest" description="Disordered" evidence="1">
    <location>
        <begin position="1"/>
        <end position="25"/>
    </location>
</feature>
<accession>A0ABN8XUT0</accession>
<feature type="region of interest" description="Disordered" evidence="1">
    <location>
        <begin position="68"/>
        <end position="116"/>
    </location>
</feature>
<evidence type="ECO:0000313" key="3">
    <source>
        <dbReference type="Proteomes" id="UP001176941"/>
    </source>
</evidence>
<keyword evidence="3" id="KW-1185">Reference proteome</keyword>
<name>A0ABN8XUT0_RANTA</name>
<proteinExistence type="predicted"/>
<evidence type="ECO:0000313" key="2">
    <source>
        <dbReference type="EMBL" id="CAI9151379.1"/>
    </source>
</evidence>